<evidence type="ECO:0000259" key="1">
    <source>
        <dbReference type="Pfam" id="PF23768"/>
    </source>
</evidence>
<accession>A0A3A1U6U2</accession>
<name>A0A3A1U6U2_ACIBA</name>
<protein>
    <recommendedName>
        <fullName evidence="1">DUF7167 domain-containing protein</fullName>
    </recommendedName>
</protein>
<sequence>MSEKAFKDLKIRFHLAIGLANAHREDIGKLSDWIEEEFWEVMDEREQKETLSEIAEEWAQQYLDLGATVE</sequence>
<dbReference type="Pfam" id="PF23768">
    <property type="entry name" value="DUF7167"/>
    <property type="match status" value="1"/>
</dbReference>
<evidence type="ECO:0000313" key="2">
    <source>
        <dbReference type="EMBL" id="PZM19035.1"/>
    </source>
</evidence>
<organism evidence="2 3">
    <name type="scientific">Acinetobacter baumannii</name>
    <dbReference type="NCBI Taxonomy" id="470"/>
    <lineage>
        <taxon>Bacteria</taxon>
        <taxon>Pseudomonadati</taxon>
        <taxon>Pseudomonadota</taxon>
        <taxon>Gammaproteobacteria</taxon>
        <taxon>Moraxellales</taxon>
        <taxon>Moraxellaceae</taxon>
        <taxon>Acinetobacter</taxon>
        <taxon>Acinetobacter calcoaceticus/baumannii complex</taxon>
    </lineage>
</organism>
<dbReference type="RefSeq" id="WP_046023973.1">
    <property type="nucleotide sequence ID" value="NZ_CAUYZO010000001.1"/>
</dbReference>
<comment type="caution">
    <text evidence="2">The sequence shown here is derived from an EMBL/GenBank/DDBJ whole genome shotgun (WGS) entry which is preliminary data.</text>
</comment>
<gene>
    <name evidence="2" type="ORF">DOL94_00770</name>
</gene>
<dbReference type="InterPro" id="IPR055591">
    <property type="entry name" value="DUF7167"/>
</dbReference>
<dbReference type="AlphaFoldDB" id="A0A3A1U6U2"/>
<feature type="domain" description="DUF7167" evidence="1">
    <location>
        <begin position="10"/>
        <end position="69"/>
    </location>
</feature>
<proteinExistence type="predicted"/>
<evidence type="ECO:0000313" key="3">
    <source>
        <dbReference type="Proteomes" id="UP000248662"/>
    </source>
</evidence>
<dbReference type="Proteomes" id="UP000248662">
    <property type="component" value="Unassembled WGS sequence"/>
</dbReference>
<dbReference type="EMBL" id="QKWF01000004">
    <property type="protein sequence ID" value="PZM19035.1"/>
    <property type="molecule type" value="Genomic_DNA"/>
</dbReference>
<reference evidence="2 3" key="1">
    <citation type="submission" date="2018-06" db="EMBL/GenBank/DDBJ databases">
        <title>Carbapenemase-producing Acinetobacter spp. from environmental sources in an hospital from French Polynesia.</title>
        <authorList>
            <person name="Bonnin R.A."/>
            <person name="Levy M."/>
            <person name="Cuzon G."/>
            <person name="Dortet L."/>
            <person name="Naas T."/>
        </authorList>
    </citation>
    <scope>NUCLEOTIDE SEQUENCE [LARGE SCALE GENOMIC DNA]</scope>
    <source>
        <strain evidence="2 3">R10</strain>
    </source>
</reference>